<keyword evidence="2" id="KW-1185">Reference proteome</keyword>
<evidence type="ECO:0000313" key="1">
    <source>
        <dbReference type="EMBL" id="KAH7692169.1"/>
    </source>
</evidence>
<name>A0ACB7WUN2_DIOAL</name>
<organism evidence="1 2">
    <name type="scientific">Dioscorea alata</name>
    <name type="common">Purple yam</name>
    <dbReference type="NCBI Taxonomy" id="55571"/>
    <lineage>
        <taxon>Eukaryota</taxon>
        <taxon>Viridiplantae</taxon>
        <taxon>Streptophyta</taxon>
        <taxon>Embryophyta</taxon>
        <taxon>Tracheophyta</taxon>
        <taxon>Spermatophyta</taxon>
        <taxon>Magnoliopsida</taxon>
        <taxon>Liliopsida</taxon>
        <taxon>Dioscoreales</taxon>
        <taxon>Dioscoreaceae</taxon>
        <taxon>Dioscorea</taxon>
    </lineage>
</organism>
<reference evidence="2" key="1">
    <citation type="journal article" date="2022" name="Nat. Commun.">
        <title>Chromosome evolution and the genetic basis of agronomically important traits in greater yam.</title>
        <authorList>
            <person name="Bredeson J.V."/>
            <person name="Lyons J.B."/>
            <person name="Oniyinde I.O."/>
            <person name="Okereke N.R."/>
            <person name="Kolade O."/>
            <person name="Nnabue I."/>
            <person name="Nwadili C.O."/>
            <person name="Hribova E."/>
            <person name="Parker M."/>
            <person name="Nwogha J."/>
            <person name="Shu S."/>
            <person name="Carlson J."/>
            <person name="Kariba R."/>
            <person name="Muthemba S."/>
            <person name="Knop K."/>
            <person name="Barton G.J."/>
            <person name="Sherwood A.V."/>
            <person name="Lopez-Montes A."/>
            <person name="Asiedu R."/>
            <person name="Jamnadass R."/>
            <person name="Muchugi A."/>
            <person name="Goodstein D."/>
            <person name="Egesi C.N."/>
            <person name="Featherston J."/>
            <person name="Asfaw A."/>
            <person name="Simpson G.G."/>
            <person name="Dolezel J."/>
            <person name="Hendre P.S."/>
            <person name="Van Deynze A."/>
            <person name="Kumar P.L."/>
            <person name="Obidiegwu J.E."/>
            <person name="Bhattacharjee R."/>
            <person name="Rokhsar D.S."/>
        </authorList>
    </citation>
    <scope>NUCLEOTIDE SEQUENCE [LARGE SCALE GENOMIC DNA]</scope>
    <source>
        <strain evidence="2">cv. TDa95/00328</strain>
    </source>
</reference>
<dbReference type="EMBL" id="CM037011">
    <property type="protein sequence ID" value="KAH7692169.1"/>
    <property type="molecule type" value="Genomic_DNA"/>
</dbReference>
<comment type="caution">
    <text evidence="1">The sequence shown here is derived from an EMBL/GenBank/DDBJ whole genome shotgun (WGS) entry which is preliminary data.</text>
</comment>
<dbReference type="Proteomes" id="UP000827976">
    <property type="component" value="Chromosome 1"/>
</dbReference>
<proteinExistence type="predicted"/>
<evidence type="ECO:0000313" key="2">
    <source>
        <dbReference type="Proteomes" id="UP000827976"/>
    </source>
</evidence>
<accession>A0ACB7WUN2</accession>
<gene>
    <name evidence="1" type="ORF">IHE45_01G047500</name>
</gene>
<sequence>MPQSPFYTSSAFFWMSKSRFSMIISFFSVWIWGASWSSCLQGLRDLGNVKYLTHGSDLAFLIEALLKIGGVQSGDRRCSYG</sequence>
<protein>
    <submittedName>
        <fullName evidence="1">Uncharacterized protein</fullName>
    </submittedName>
</protein>